<proteinExistence type="predicted"/>
<reference evidence="5" key="2">
    <citation type="submission" date="2024-10" db="UniProtKB">
        <authorList>
            <consortium name="EnsemblProtists"/>
        </authorList>
    </citation>
    <scope>IDENTIFICATION</scope>
</reference>
<dbReference type="SUPFAM" id="SSF52047">
    <property type="entry name" value="RNI-like"/>
    <property type="match status" value="1"/>
</dbReference>
<dbReference type="PANTHER" id="PTHR24113:SF12">
    <property type="entry name" value="RAN GTPASE-ACTIVATING PROTEIN 1"/>
    <property type="match status" value="1"/>
</dbReference>
<dbReference type="RefSeq" id="XP_005758437.1">
    <property type="nucleotide sequence ID" value="XM_005758380.1"/>
</dbReference>
<dbReference type="eggNOG" id="ENOG502S7N6">
    <property type="taxonomic scope" value="Eukaryota"/>
</dbReference>
<dbReference type="GO" id="GO:0031267">
    <property type="term" value="F:small GTPase binding"/>
    <property type="evidence" value="ECO:0007669"/>
    <property type="project" value="TreeGrafter"/>
</dbReference>
<dbReference type="Proteomes" id="UP000013827">
    <property type="component" value="Unassembled WGS sequence"/>
</dbReference>
<dbReference type="GO" id="GO:0048471">
    <property type="term" value="C:perinuclear region of cytoplasm"/>
    <property type="evidence" value="ECO:0007669"/>
    <property type="project" value="TreeGrafter"/>
</dbReference>
<dbReference type="GO" id="GO:0006913">
    <property type="term" value="P:nucleocytoplasmic transport"/>
    <property type="evidence" value="ECO:0007669"/>
    <property type="project" value="TreeGrafter"/>
</dbReference>
<dbReference type="GO" id="GO:0005634">
    <property type="term" value="C:nucleus"/>
    <property type="evidence" value="ECO:0007669"/>
    <property type="project" value="TreeGrafter"/>
</dbReference>
<evidence type="ECO:0000256" key="4">
    <source>
        <dbReference type="SAM" id="MobiDB-lite"/>
    </source>
</evidence>
<dbReference type="Pfam" id="PF13516">
    <property type="entry name" value="LRR_6"/>
    <property type="match status" value="3"/>
</dbReference>
<dbReference type="PANTHER" id="PTHR24113">
    <property type="entry name" value="RAN GTPASE-ACTIVATING PROTEIN 1"/>
    <property type="match status" value="1"/>
</dbReference>
<keyword evidence="2" id="KW-0433">Leucine-rich repeat</keyword>
<evidence type="ECO:0000256" key="3">
    <source>
        <dbReference type="ARBA" id="ARBA00022737"/>
    </source>
</evidence>
<dbReference type="AlphaFoldDB" id="A0A0D3I423"/>
<dbReference type="EnsemblProtists" id="EOD06008">
    <property type="protein sequence ID" value="EOD06008"/>
    <property type="gene ID" value="EMIHUDRAFT_121387"/>
</dbReference>
<dbReference type="HOGENOM" id="CLU_788550_0_0_1"/>
<organism evidence="5 6">
    <name type="scientific">Emiliania huxleyi (strain CCMP1516)</name>
    <dbReference type="NCBI Taxonomy" id="280463"/>
    <lineage>
        <taxon>Eukaryota</taxon>
        <taxon>Haptista</taxon>
        <taxon>Haptophyta</taxon>
        <taxon>Prymnesiophyceae</taxon>
        <taxon>Isochrysidales</taxon>
        <taxon>Noelaerhabdaceae</taxon>
        <taxon>Emiliania</taxon>
    </lineage>
</organism>
<evidence type="ECO:0000256" key="1">
    <source>
        <dbReference type="ARBA" id="ARBA00022468"/>
    </source>
</evidence>
<dbReference type="GO" id="GO:0005096">
    <property type="term" value="F:GTPase activator activity"/>
    <property type="evidence" value="ECO:0007669"/>
    <property type="project" value="UniProtKB-KW"/>
</dbReference>
<dbReference type="InterPro" id="IPR032675">
    <property type="entry name" value="LRR_dom_sf"/>
</dbReference>
<dbReference type="GeneID" id="17252157"/>
<dbReference type="KEGG" id="ehx:EMIHUDRAFT_121387"/>
<name>A0A0D3I423_EMIH1</name>
<dbReference type="InterPro" id="IPR001611">
    <property type="entry name" value="Leu-rich_rpt"/>
</dbReference>
<keyword evidence="1" id="KW-0343">GTPase activation</keyword>
<keyword evidence="6" id="KW-1185">Reference proteome</keyword>
<evidence type="ECO:0000313" key="5">
    <source>
        <dbReference type="EnsemblProtists" id="EOD06008"/>
    </source>
</evidence>
<keyword evidence="3" id="KW-0677">Repeat</keyword>
<dbReference type="PaxDb" id="2903-EOD06008"/>
<feature type="region of interest" description="Disordered" evidence="4">
    <location>
        <begin position="1"/>
        <end position="24"/>
    </location>
</feature>
<dbReference type="InterPro" id="IPR027038">
    <property type="entry name" value="RanGap"/>
</dbReference>
<dbReference type="Gene3D" id="3.80.10.10">
    <property type="entry name" value="Ribonuclease Inhibitor"/>
    <property type="match status" value="1"/>
</dbReference>
<dbReference type="STRING" id="2903.R1B8Q4"/>
<dbReference type="GO" id="GO:0005829">
    <property type="term" value="C:cytosol"/>
    <property type="evidence" value="ECO:0007669"/>
    <property type="project" value="TreeGrafter"/>
</dbReference>
<reference evidence="6" key="1">
    <citation type="journal article" date="2013" name="Nature">
        <title>Pan genome of the phytoplankton Emiliania underpins its global distribution.</title>
        <authorList>
            <person name="Read B.A."/>
            <person name="Kegel J."/>
            <person name="Klute M.J."/>
            <person name="Kuo A."/>
            <person name="Lefebvre S.C."/>
            <person name="Maumus F."/>
            <person name="Mayer C."/>
            <person name="Miller J."/>
            <person name="Monier A."/>
            <person name="Salamov A."/>
            <person name="Young J."/>
            <person name="Aguilar M."/>
            <person name="Claverie J.M."/>
            <person name="Frickenhaus S."/>
            <person name="Gonzalez K."/>
            <person name="Herman E.K."/>
            <person name="Lin Y.C."/>
            <person name="Napier J."/>
            <person name="Ogata H."/>
            <person name="Sarno A.F."/>
            <person name="Shmutz J."/>
            <person name="Schroeder D."/>
            <person name="de Vargas C."/>
            <person name="Verret F."/>
            <person name="von Dassow P."/>
            <person name="Valentin K."/>
            <person name="Van de Peer Y."/>
            <person name="Wheeler G."/>
            <person name="Dacks J.B."/>
            <person name="Delwiche C.F."/>
            <person name="Dyhrman S.T."/>
            <person name="Glockner G."/>
            <person name="John U."/>
            <person name="Richards T."/>
            <person name="Worden A.Z."/>
            <person name="Zhang X."/>
            <person name="Grigoriev I.V."/>
            <person name="Allen A.E."/>
            <person name="Bidle K."/>
            <person name="Borodovsky M."/>
            <person name="Bowler C."/>
            <person name="Brownlee C."/>
            <person name="Cock J.M."/>
            <person name="Elias M."/>
            <person name="Gladyshev V.N."/>
            <person name="Groth M."/>
            <person name="Guda C."/>
            <person name="Hadaegh A."/>
            <person name="Iglesias-Rodriguez M.D."/>
            <person name="Jenkins J."/>
            <person name="Jones B.M."/>
            <person name="Lawson T."/>
            <person name="Leese F."/>
            <person name="Lindquist E."/>
            <person name="Lobanov A."/>
            <person name="Lomsadze A."/>
            <person name="Malik S.B."/>
            <person name="Marsh M.E."/>
            <person name="Mackinder L."/>
            <person name="Mock T."/>
            <person name="Mueller-Roeber B."/>
            <person name="Pagarete A."/>
            <person name="Parker M."/>
            <person name="Probert I."/>
            <person name="Quesneville H."/>
            <person name="Raines C."/>
            <person name="Rensing S.A."/>
            <person name="Riano-Pachon D.M."/>
            <person name="Richier S."/>
            <person name="Rokitta S."/>
            <person name="Shiraiwa Y."/>
            <person name="Soanes D.M."/>
            <person name="van der Giezen M."/>
            <person name="Wahlund T.M."/>
            <person name="Williams B."/>
            <person name="Wilson W."/>
            <person name="Wolfe G."/>
            <person name="Wurch L.L."/>
        </authorList>
    </citation>
    <scope>NUCLEOTIDE SEQUENCE</scope>
</reference>
<evidence type="ECO:0000313" key="6">
    <source>
        <dbReference type="Proteomes" id="UP000013827"/>
    </source>
</evidence>
<evidence type="ECO:0000256" key="2">
    <source>
        <dbReference type="ARBA" id="ARBA00022614"/>
    </source>
</evidence>
<sequence length="352" mass="36190">MAKKAKGKGGKGGGKSKGPSEEELAKQANAVKNFQKAHAASSQAHGVEPLGIATGTGEAAFGCAVVGPHLVAADKGGVTALHVRALLEGFSLSAYGYLQTLALWNVPIGDDGAAYLALYLRRRSCTLRSIELNDCGVGELGCKAIGGALEDNATVRCLQLDLNAFGDAGARALGASLPSNKGLTSLSMQYCGLTEAAGAILAGGVLRLPSLASLELRGNDLGSGGVVEVLRALVPLHAGGQPHPAMAHLGVADTGCAIEGELHEALTACFDENPLCGSFDMRGAPLGDTTAYELITLFKKVHTHVHAFEVSATSGWGPLDPQLYKQIYAVTAANQKGKKGGKKGKKRGKKKK</sequence>
<dbReference type="SMART" id="SM00368">
    <property type="entry name" value="LRR_RI"/>
    <property type="match status" value="5"/>
</dbReference>
<accession>A0A0D3I423</accession>
<protein>
    <submittedName>
        <fullName evidence="5">Uncharacterized protein</fullName>
    </submittedName>
</protein>